<sequence>MGFFDRNIFIDIIEWLPENDDLIVYKYDRHDNEIKNGAQLIVRESQVAVIIEQGQFADVFYPGTHTLSTENIPLLSDLRGWKHGFDSPFVTEVYYINTKFITDLGWGTPNEIMLRDADFGIVRISAYGSYHVKVNDPVTFLKEVSGVEDAFTTEMLDEKLMPFVLSNFTDTLGEAKVPALDLAMKYKEIGDECEVLLQTKFDQFGIEIANFIVENISLPESVQEAIDQRASMGAIGNMNTYQQYQMGNAMGNVGEGNSEGGSVNSTINDAMQMGMNMGMASNMINQMMGMQRNAQAPQNQQAPPPVPSGPGAPPPVPGAAPSQLSFHISSNGSQYGPYTLDQLKQYVAEGRVNKDTMVWREGMPAWAPMGTHTETASLFGGMATPPPPPPPM</sequence>
<dbReference type="PANTHER" id="PTHR37826">
    <property type="entry name" value="FLOTILLIN BAND_7_5 DOMAIN PROTEIN"/>
    <property type="match status" value="1"/>
</dbReference>
<dbReference type="GO" id="GO:0008233">
    <property type="term" value="F:peptidase activity"/>
    <property type="evidence" value="ECO:0007669"/>
    <property type="project" value="UniProtKB-KW"/>
</dbReference>
<feature type="domain" description="GYF" evidence="3">
    <location>
        <begin position="327"/>
        <end position="373"/>
    </location>
</feature>
<dbReference type="InterPro" id="IPR033880">
    <property type="entry name" value="SPFH_YdjI"/>
</dbReference>
<dbReference type="OrthoDB" id="9764015at2"/>
<organism evidence="4 5">
    <name type="scientific">Sediminitomix flava</name>
    <dbReference type="NCBI Taxonomy" id="379075"/>
    <lineage>
        <taxon>Bacteria</taxon>
        <taxon>Pseudomonadati</taxon>
        <taxon>Bacteroidota</taxon>
        <taxon>Cytophagia</taxon>
        <taxon>Cytophagales</taxon>
        <taxon>Flammeovirgaceae</taxon>
        <taxon>Sediminitomix</taxon>
    </lineage>
</organism>
<accession>A0A315YVW3</accession>
<feature type="compositionally biased region" description="Pro residues" evidence="1">
    <location>
        <begin position="302"/>
        <end position="318"/>
    </location>
</feature>
<keyword evidence="4" id="KW-0645">Protease</keyword>
<dbReference type="AlphaFoldDB" id="A0A315YVW3"/>
<name>A0A315YVW3_SEDFL</name>
<evidence type="ECO:0000256" key="1">
    <source>
        <dbReference type="SAM" id="MobiDB-lite"/>
    </source>
</evidence>
<evidence type="ECO:0000259" key="2">
    <source>
        <dbReference type="Pfam" id="PF13421"/>
    </source>
</evidence>
<gene>
    <name evidence="4" type="ORF">BC781_11219</name>
</gene>
<keyword evidence="4" id="KW-0378">Hydrolase</keyword>
<feature type="domain" description="SPFH" evidence="2">
    <location>
        <begin position="24"/>
        <end position="233"/>
    </location>
</feature>
<dbReference type="Gene3D" id="3.30.479.30">
    <property type="entry name" value="Band 7 domain"/>
    <property type="match status" value="1"/>
</dbReference>
<keyword evidence="5" id="KW-1185">Reference proteome</keyword>
<feature type="region of interest" description="Disordered" evidence="1">
    <location>
        <begin position="293"/>
        <end position="330"/>
    </location>
</feature>
<evidence type="ECO:0000313" key="5">
    <source>
        <dbReference type="Proteomes" id="UP000245535"/>
    </source>
</evidence>
<dbReference type="RefSeq" id="WP_109623159.1">
    <property type="nucleotide sequence ID" value="NZ_QGDO01000012.1"/>
</dbReference>
<dbReference type="SUPFAM" id="SSF117892">
    <property type="entry name" value="Band 7/SPFH domain"/>
    <property type="match status" value="1"/>
</dbReference>
<dbReference type="EMBL" id="QGDO01000012">
    <property type="protein sequence ID" value="PWJ33672.1"/>
    <property type="molecule type" value="Genomic_DNA"/>
</dbReference>
<comment type="caution">
    <text evidence="4">The sequence shown here is derived from an EMBL/GenBank/DDBJ whole genome shotgun (WGS) entry which is preliminary data.</text>
</comment>
<dbReference type="InterPro" id="IPR036013">
    <property type="entry name" value="Band_7/SPFH_dom_sf"/>
</dbReference>
<reference evidence="4 5" key="1">
    <citation type="submission" date="2018-03" db="EMBL/GenBank/DDBJ databases">
        <title>Genomic Encyclopedia of Archaeal and Bacterial Type Strains, Phase II (KMG-II): from individual species to whole genera.</title>
        <authorList>
            <person name="Goeker M."/>
        </authorList>
    </citation>
    <scope>NUCLEOTIDE SEQUENCE [LARGE SCALE GENOMIC DNA]</scope>
    <source>
        <strain evidence="4 5">DSM 28229</strain>
    </source>
</reference>
<dbReference type="GO" id="GO:0006508">
    <property type="term" value="P:proteolysis"/>
    <property type="evidence" value="ECO:0007669"/>
    <property type="project" value="UniProtKB-KW"/>
</dbReference>
<evidence type="ECO:0000259" key="3">
    <source>
        <dbReference type="Pfam" id="PF14237"/>
    </source>
</evidence>
<dbReference type="InterPro" id="IPR025640">
    <property type="entry name" value="GYF_2"/>
</dbReference>
<protein>
    <submittedName>
        <fullName evidence="4">Membrane protease subunit (Stomatin/prohibitin family)</fullName>
    </submittedName>
</protein>
<proteinExistence type="predicted"/>
<dbReference type="PANTHER" id="PTHR37826:SF2">
    <property type="entry name" value="ZINC-RIBBON DOMAIN-CONTAINING PROTEIN"/>
    <property type="match status" value="1"/>
</dbReference>
<dbReference type="Pfam" id="PF14237">
    <property type="entry name" value="GYF_2"/>
    <property type="match status" value="1"/>
</dbReference>
<dbReference type="Proteomes" id="UP000245535">
    <property type="component" value="Unassembled WGS sequence"/>
</dbReference>
<evidence type="ECO:0000313" key="4">
    <source>
        <dbReference type="EMBL" id="PWJ33672.1"/>
    </source>
</evidence>
<dbReference type="CDD" id="cd03408">
    <property type="entry name" value="SPFH_like_u1"/>
    <property type="match status" value="1"/>
</dbReference>
<dbReference type="Pfam" id="PF13421">
    <property type="entry name" value="Band_7_1"/>
    <property type="match status" value="1"/>
</dbReference>